<reference evidence="2" key="2">
    <citation type="submission" date="2020-11" db="EMBL/GenBank/DDBJ databases">
        <authorList>
            <person name="McCartney M.A."/>
            <person name="Auch B."/>
            <person name="Kono T."/>
            <person name="Mallez S."/>
            <person name="Becker A."/>
            <person name="Gohl D.M."/>
            <person name="Silverstein K.A.T."/>
            <person name="Koren S."/>
            <person name="Bechman K.B."/>
            <person name="Herman A."/>
            <person name="Abrahante J.E."/>
            <person name="Garbe J."/>
        </authorList>
    </citation>
    <scope>NUCLEOTIDE SEQUENCE</scope>
    <source>
        <strain evidence="2">Duluth1</strain>
        <tissue evidence="2">Whole animal</tissue>
    </source>
</reference>
<name>A0A9D4C742_DREPO</name>
<comment type="caution">
    <text evidence="2">The sequence shown here is derived from an EMBL/GenBank/DDBJ whole genome shotgun (WGS) entry which is preliminary data.</text>
</comment>
<feature type="compositionally biased region" description="Polar residues" evidence="1">
    <location>
        <begin position="8"/>
        <end position="23"/>
    </location>
</feature>
<protein>
    <submittedName>
        <fullName evidence="2">Uncharacterized protein</fullName>
    </submittedName>
</protein>
<evidence type="ECO:0000256" key="1">
    <source>
        <dbReference type="SAM" id="MobiDB-lite"/>
    </source>
</evidence>
<keyword evidence="3" id="KW-1185">Reference proteome</keyword>
<evidence type="ECO:0000313" key="2">
    <source>
        <dbReference type="EMBL" id="KAH3718243.1"/>
    </source>
</evidence>
<accession>A0A9D4C742</accession>
<dbReference type="Proteomes" id="UP000828390">
    <property type="component" value="Unassembled WGS sequence"/>
</dbReference>
<feature type="region of interest" description="Disordered" evidence="1">
    <location>
        <begin position="1"/>
        <end position="23"/>
    </location>
</feature>
<gene>
    <name evidence="2" type="ORF">DPMN_061043</name>
</gene>
<dbReference type="AlphaFoldDB" id="A0A9D4C742"/>
<evidence type="ECO:0000313" key="3">
    <source>
        <dbReference type="Proteomes" id="UP000828390"/>
    </source>
</evidence>
<dbReference type="EMBL" id="JAIWYP010000013">
    <property type="protein sequence ID" value="KAH3718243.1"/>
    <property type="molecule type" value="Genomic_DNA"/>
</dbReference>
<organism evidence="2 3">
    <name type="scientific">Dreissena polymorpha</name>
    <name type="common">Zebra mussel</name>
    <name type="synonym">Mytilus polymorpha</name>
    <dbReference type="NCBI Taxonomy" id="45954"/>
    <lineage>
        <taxon>Eukaryota</taxon>
        <taxon>Metazoa</taxon>
        <taxon>Spiralia</taxon>
        <taxon>Lophotrochozoa</taxon>
        <taxon>Mollusca</taxon>
        <taxon>Bivalvia</taxon>
        <taxon>Autobranchia</taxon>
        <taxon>Heteroconchia</taxon>
        <taxon>Euheterodonta</taxon>
        <taxon>Imparidentia</taxon>
        <taxon>Neoheterodontei</taxon>
        <taxon>Myida</taxon>
        <taxon>Dreissenoidea</taxon>
        <taxon>Dreissenidae</taxon>
        <taxon>Dreissena</taxon>
    </lineage>
</organism>
<reference evidence="2" key="1">
    <citation type="journal article" date="2019" name="bioRxiv">
        <title>The Genome of the Zebra Mussel, Dreissena polymorpha: A Resource for Invasive Species Research.</title>
        <authorList>
            <person name="McCartney M.A."/>
            <person name="Auch B."/>
            <person name="Kono T."/>
            <person name="Mallez S."/>
            <person name="Zhang Y."/>
            <person name="Obille A."/>
            <person name="Becker A."/>
            <person name="Abrahante J.E."/>
            <person name="Garbe J."/>
            <person name="Badalamenti J.P."/>
            <person name="Herman A."/>
            <person name="Mangelson H."/>
            <person name="Liachko I."/>
            <person name="Sullivan S."/>
            <person name="Sone E.D."/>
            <person name="Koren S."/>
            <person name="Silverstein K.A.T."/>
            <person name="Beckman K.B."/>
            <person name="Gohl D.M."/>
        </authorList>
    </citation>
    <scope>NUCLEOTIDE SEQUENCE</scope>
    <source>
        <strain evidence="2">Duluth1</strain>
        <tissue evidence="2">Whole animal</tissue>
    </source>
</reference>
<sequence>MNSKARRSQAQLRLKPQTKQGLQNKDCCDTRTYLPFLTKRVVSNVKNICSCLERKCPERISELWHSANRYRRSLPKLGTRNKKTALIGMDTMAYVV</sequence>
<proteinExistence type="predicted"/>